<evidence type="ECO:0000313" key="3">
    <source>
        <dbReference type="EMBL" id="XBX74303.1"/>
    </source>
</evidence>
<dbReference type="RefSeq" id="WP_350343057.1">
    <property type="nucleotide sequence ID" value="NZ_CP158367.1"/>
</dbReference>
<dbReference type="AlphaFoldDB" id="A0AAU7VJR9"/>
<sequence length="140" mass="15449">MNNMLIKIIAVLLAVMVFLPSTAYAHRMVIEPKEDGKVWVGFDDGTTSSSVVVKVYDKDGELLEEGSLNSEGLFNYDAQSEAETLIAEDGMGHRVEWTVGDEAAYSDSWTKWLKILGVVIVLGGVAFFFTKKNTLKKSHS</sequence>
<evidence type="ECO:0008006" key="4">
    <source>
        <dbReference type="Google" id="ProtNLM"/>
    </source>
</evidence>
<keyword evidence="1" id="KW-0472">Membrane</keyword>
<feature type="chain" id="PRO_5043795533" description="Nickel transport protein" evidence="2">
    <location>
        <begin position="26"/>
        <end position="140"/>
    </location>
</feature>
<keyword evidence="1" id="KW-0812">Transmembrane</keyword>
<name>A0AAU7VJR9_9FIRM</name>
<reference evidence="3" key="1">
    <citation type="journal article" date="2013" name="Extremophiles">
        <title>Proteinivorax tanatarense gen. nov., sp. nov., an anaerobic, haloalkaliphilic, proteolytic bacterium isolated from a decaying algal bloom, and proposal of Proteinivoraceae fam. nov.</title>
        <authorList>
            <person name="Kevbrin V."/>
            <person name="Boltyanskaya Y."/>
            <person name="Zhilina T."/>
            <person name="Kolganova T."/>
            <person name="Lavrentjeva E."/>
            <person name="Kuznetsov B."/>
        </authorList>
    </citation>
    <scope>NUCLEOTIDE SEQUENCE</scope>
    <source>
        <strain evidence="3">Z-910T</strain>
    </source>
</reference>
<protein>
    <recommendedName>
        <fullName evidence="4">Nickel transport protein</fullName>
    </recommendedName>
</protein>
<evidence type="ECO:0000256" key="1">
    <source>
        <dbReference type="SAM" id="Phobius"/>
    </source>
</evidence>
<keyword evidence="2" id="KW-0732">Signal</keyword>
<feature type="signal peptide" evidence="2">
    <location>
        <begin position="1"/>
        <end position="25"/>
    </location>
</feature>
<reference evidence="3" key="2">
    <citation type="submission" date="2024-06" db="EMBL/GenBank/DDBJ databases">
        <authorList>
            <person name="Petrova K.O."/>
            <person name="Toshchakov S.V."/>
            <person name="Boltjanskaja Y.V."/>
            <person name="Kevbrin V."/>
        </authorList>
    </citation>
    <scope>NUCLEOTIDE SEQUENCE</scope>
    <source>
        <strain evidence="3">Z-910T</strain>
    </source>
</reference>
<proteinExistence type="predicted"/>
<evidence type="ECO:0000256" key="2">
    <source>
        <dbReference type="SAM" id="SignalP"/>
    </source>
</evidence>
<keyword evidence="1" id="KW-1133">Transmembrane helix</keyword>
<dbReference type="EMBL" id="CP158367">
    <property type="protein sequence ID" value="XBX74303.1"/>
    <property type="molecule type" value="Genomic_DNA"/>
</dbReference>
<feature type="transmembrane region" description="Helical" evidence="1">
    <location>
        <begin position="112"/>
        <end position="130"/>
    </location>
</feature>
<organism evidence="3">
    <name type="scientific">Proteinivorax tanatarense</name>
    <dbReference type="NCBI Taxonomy" id="1260629"/>
    <lineage>
        <taxon>Bacteria</taxon>
        <taxon>Bacillati</taxon>
        <taxon>Bacillota</taxon>
        <taxon>Clostridia</taxon>
        <taxon>Eubacteriales</taxon>
        <taxon>Proteinivoracaceae</taxon>
        <taxon>Proteinivorax</taxon>
    </lineage>
</organism>
<accession>A0AAU7VJR9</accession>
<gene>
    <name evidence="3" type="ORF">PRVXT_002334</name>
</gene>